<organism evidence="1 2">
    <name type="scientific">Elaphomyces granulatus</name>
    <dbReference type="NCBI Taxonomy" id="519963"/>
    <lineage>
        <taxon>Eukaryota</taxon>
        <taxon>Fungi</taxon>
        <taxon>Dikarya</taxon>
        <taxon>Ascomycota</taxon>
        <taxon>Pezizomycotina</taxon>
        <taxon>Eurotiomycetes</taxon>
        <taxon>Eurotiomycetidae</taxon>
        <taxon>Eurotiales</taxon>
        <taxon>Elaphomycetaceae</taxon>
        <taxon>Elaphomyces</taxon>
    </lineage>
</organism>
<dbReference type="Proteomes" id="UP000243515">
    <property type="component" value="Unassembled WGS sequence"/>
</dbReference>
<dbReference type="Pfam" id="PF13424">
    <property type="entry name" value="TPR_12"/>
    <property type="match status" value="1"/>
</dbReference>
<keyword evidence="2" id="KW-1185">Reference proteome</keyword>
<accession>A0A232M470</accession>
<evidence type="ECO:0000313" key="2">
    <source>
        <dbReference type="Proteomes" id="UP000243515"/>
    </source>
</evidence>
<dbReference type="InterPro" id="IPR011990">
    <property type="entry name" value="TPR-like_helical_dom_sf"/>
</dbReference>
<proteinExistence type="predicted"/>
<dbReference type="OrthoDB" id="1658288at2759"/>
<dbReference type="AlphaFoldDB" id="A0A232M470"/>
<dbReference type="SUPFAM" id="SSF48452">
    <property type="entry name" value="TPR-like"/>
    <property type="match status" value="1"/>
</dbReference>
<dbReference type="EMBL" id="NPHW01002560">
    <property type="protein sequence ID" value="OXV11215.1"/>
    <property type="molecule type" value="Genomic_DNA"/>
</dbReference>
<reference evidence="1 2" key="1">
    <citation type="journal article" date="2015" name="Environ. Microbiol.">
        <title>Metagenome sequence of Elaphomyces granulatus from sporocarp tissue reveals Ascomycota ectomycorrhizal fingerprints of genome expansion and a Proteobacteria-rich microbiome.</title>
        <authorList>
            <person name="Quandt C.A."/>
            <person name="Kohler A."/>
            <person name="Hesse C.N."/>
            <person name="Sharpton T.J."/>
            <person name="Martin F."/>
            <person name="Spatafora J.W."/>
        </authorList>
    </citation>
    <scope>NUCLEOTIDE SEQUENCE [LARGE SCALE GENOMIC DNA]</scope>
    <source>
        <strain evidence="1 2">OSC145934</strain>
    </source>
</reference>
<comment type="caution">
    <text evidence="1">The sequence shown here is derived from an EMBL/GenBank/DDBJ whole genome shotgun (WGS) entry which is preliminary data.</text>
</comment>
<dbReference type="Gene3D" id="1.25.40.10">
    <property type="entry name" value="Tetratricopeptide repeat domain"/>
    <property type="match status" value="1"/>
</dbReference>
<feature type="non-terminal residue" evidence="1">
    <location>
        <position position="58"/>
    </location>
</feature>
<sequence>MELREKILKRTQTTLGNEHPTTFHAMNILARSYLGLGRYQRAVELLEQVLEKRQRSLG</sequence>
<gene>
    <name evidence="1" type="ORF">Egran_01024</name>
</gene>
<evidence type="ECO:0000313" key="1">
    <source>
        <dbReference type="EMBL" id="OXV11215.1"/>
    </source>
</evidence>
<protein>
    <submittedName>
        <fullName evidence="1">Uncharacterized protein</fullName>
    </submittedName>
</protein>
<name>A0A232M470_9EURO</name>